<protein>
    <recommendedName>
        <fullName evidence="3">DUF3037 domain-containing protein</fullName>
    </recommendedName>
</protein>
<evidence type="ECO:0000313" key="2">
    <source>
        <dbReference type="Proteomes" id="UP000245370"/>
    </source>
</evidence>
<comment type="caution">
    <text evidence="1">The sequence shown here is derived from an EMBL/GenBank/DDBJ whole genome shotgun (WGS) entry which is preliminary data.</text>
</comment>
<dbReference type="RefSeq" id="WP_109357993.1">
    <property type="nucleotide sequence ID" value="NZ_QFRJ01000001.1"/>
</dbReference>
<proteinExistence type="predicted"/>
<evidence type="ECO:0000313" key="1">
    <source>
        <dbReference type="EMBL" id="PWH86915.1"/>
    </source>
</evidence>
<sequence length="254" mass="29008">MESFYSVIYYKTNPLTDEMLSIGLLAGGGEGPFMYVSNARLDLLKKILHPNTFLSVRRHIKFLQEKVGNHRNEAAGILLFDPVFSVEQMETLAQRSKNAIAYSQPTTINEWLDASFFAELTKAFFGENLKPVAKKRPVFHLKWKAFYHSAKFKNWERDLPLSKIIASSPLSISLDLAKPNGEEVMKGIDFDLSETSLNRKLYELELIVNALPKCDITIVHPTPKKNSGKELFQTTKDKFPKIVFRGFSEFKNLK</sequence>
<accession>A0A2U2XGJ5</accession>
<reference evidence="1 2" key="1">
    <citation type="submission" date="2018-05" db="EMBL/GenBank/DDBJ databases">
        <title>Brumimicrobium oceani sp. nov., isolated from coastal sediment.</title>
        <authorList>
            <person name="Kou Y."/>
        </authorList>
    </citation>
    <scope>NUCLEOTIDE SEQUENCE [LARGE SCALE GENOMIC DNA]</scope>
    <source>
        <strain evidence="1 2">C305</strain>
    </source>
</reference>
<dbReference type="EMBL" id="QFRJ01000001">
    <property type="protein sequence ID" value="PWH86915.1"/>
    <property type="molecule type" value="Genomic_DNA"/>
</dbReference>
<gene>
    <name evidence="1" type="ORF">DIT68_01250</name>
</gene>
<organism evidence="1 2">
    <name type="scientific">Brumimicrobium oceani</name>
    <dbReference type="NCBI Taxonomy" id="2100725"/>
    <lineage>
        <taxon>Bacteria</taxon>
        <taxon>Pseudomonadati</taxon>
        <taxon>Bacteroidota</taxon>
        <taxon>Flavobacteriia</taxon>
        <taxon>Flavobacteriales</taxon>
        <taxon>Crocinitomicaceae</taxon>
        <taxon>Brumimicrobium</taxon>
    </lineage>
</organism>
<reference evidence="1 2" key="2">
    <citation type="submission" date="2018-05" db="EMBL/GenBank/DDBJ databases">
        <authorList>
            <person name="Lanie J.A."/>
            <person name="Ng W.-L."/>
            <person name="Kazmierczak K.M."/>
            <person name="Andrzejewski T.M."/>
            <person name="Davidsen T.M."/>
            <person name="Wayne K.J."/>
            <person name="Tettelin H."/>
            <person name="Glass J.I."/>
            <person name="Rusch D."/>
            <person name="Podicherti R."/>
            <person name="Tsui H.-C.T."/>
            <person name="Winkler M.E."/>
        </authorList>
    </citation>
    <scope>NUCLEOTIDE SEQUENCE [LARGE SCALE GENOMIC DNA]</scope>
    <source>
        <strain evidence="1 2">C305</strain>
    </source>
</reference>
<evidence type="ECO:0008006" key="3">
    <source>
        <dbReference type="Google" id="ProtNLM"/>
    </source>
</evidence>
<dbReference type="OrthoDB" id="1466785at2"/>
<dbReference type="Proteomes" id="UP000245370">
    <property type="component" value="Unassembled WGS sequence"/>
</dbReference>
<name>A0A2U2XGJ5_9FLAO</name>
<dbReference type="AlphaFoldDB" id="A0A2U2XGJ5"/>
<keyword evidence="2" id="KW-1185">Reference proteome</keyword>